<proteinExistence type="predicted"/>
<evidence type="ECO:0000313" key="1">
    <source>
        <dbReference type="EMBL" id="KAI8027640.1"/>
    </source>
</evidence>
<name>A0ACC0IPW3_9ERIC</name>
<evidence type="ECO:0000313" key="2">
    <source>
        <dbReference type="Proteomes" id="UP001060215"/>
    </source>
</evidence>
<reference evidence="1 2" key="1">
    <citation type="journal article" date="2022" name="Plant J.">
        <title>Chromosome-level genome of Camellia lanceoleosa provides a valuable resource for understanding genome evolution and self-incompatibility.</title>
        <authorList>
            <person name="Gong W."/>
            <person name="Xiao S."/>
            <person name="Wang L."/>
            <person name="Liao Z."/>
            <person name="Chang Y."/>
            <person name="Mo W."/>
            <person name="Hu G."/>
            <person name="Li W."/>
            <person name="Zhao G."/>
            <person name="Zhu H."/>
            <person name="Hu X."/>
            <person name="Ji K."/>
            <person name="Xiang X."/>
            <person name="Song Q."/>
            <person name="Yuan D."/>
            <person name="Jin S."/>
            <person name="Zhang L."/>
        </authorList>
    </citation>
    <scope>NUCLEOTIDE SEQUENCE [LARGE SCALE GENOMIC DNA]</scope>
    <source>
        <strain evidence="1">SQ_2022a</strain>
    </source>
</reference>
<accession>A0ACC0IPW3</accession>
<gene>
    <name evidence="1" type="ORF">LOK49_LG02G01841</name>
</gene>
<dbReference type="Proteomes" id="UP001060215">
    <property type="component" value="Chromosome 3"/>
</dbReference>
<organism evidence="1 2">
    <name type="scientific">Camellia lanceoleosa</name>
    <dbReference type="NCBI Taxonomy" id="1840588"/>
    <lineage>
        <taxon>Eukaryota</taxon>
        <taxon>Viridiplantae</taxon>
        <taxon>Streptophyta</taxon>
        <taxon>Embryophyta</taxon>
        <taxon>Tracheophyta</taxon>
        <taxon>Spermatophyta</taxon>
        <taxon>Magnoliopsida</taxon>
        <taxon>eudicotyledons</taxon>
        <taxon>Gunneridae</taxon>
        <taxon>Pentapetalae</taxon>
        <taxon>asterids</taxon>
        <taxon>Ericales</taxon>
        <taxon>Theaceae</taxon>
        <taxon>Camellia</taxon>
    </lineage>
</organism>
<sequence>MLLVVGLDLALDLCFLKGFLLITERNRSLDSLFTHLPRSPPLLLNPITVSCPLTLCLSTLMLLYSSTMRPISTGLSLR</sequence>
<dbReference type="EMBL" id="CM045760">
    <property type="protein sequence ID" value="KAI8027640.1"/>
    <property type="molecule type" value="Genomic_DNA"/>
</dbReference>
<keyword evidence="2" id="KW-1185">Reference proteome</keyword>
<protein>
    <submittedName>
        <fullName evidence="1">Uncharacterized protein</fullName>
    </submittedName>
</protein>
<comment type="caution">
    <text evidence="1">The sequence shown here is derived from an EMBL/GenBank/DDBJ whole genome shotgun (WGS) entry which is preliminary data.</text>
</comment>